<evidence type="ECO:0000313" key="2">
    <source>
        <dbReference type="EMBL" id="KAH0577865.1"/>
    </source>
</evidence>
<dbReference type="PANTHER" id="PTHR47176">
    <property type="entry name" value="OSJNBA0020J04.13 PROTEIN"/>
    <property type="match status" value="1"/>
</dbReference>
<organism evidence="1">
    <name type="scientific">Spironucleus salmonicida</name>
    <dbReference type="NCBI Taxonomy" id="348837"/>
    <lineage>
        <taxon>Eukaryota</taxon>
        <taxon>Metamonada</taxon>
        <taxon>Diplomonadida</taxon>
        <taxon>Hexamitidae</taxon>
        <taxon>Hexamitinae</taxon>
        <taxon>Spironucleus</taxon>
    </lineage>
</organism>
<evidence type="ECO:0000313" key="3">
    <source>
        <dbReference type="Proteomes" id="UP000018208"/>
    </source>
</evidence>
<accession>V6LHG8</accession>
<dbReference type="PANTHER" id="PTHR47176:SF1">
    <property type="entry name" value="OS04G0577500 PROTEIN"/>
    <property type="match status" value="1"/>
</dbReference>
<name>V6LHG8_9EUKA</name>
<dbReference type="AlphaFoldDB" id="V6LHG8"/>
<dbReference type="SUPFAM" id="SSF51556">
    <property type="entry name" value="Metallo-dependent hydrolases"/>
    <property type="match status" value="1"/>
</dbReference>
<dbReference type="InterPro" id="IPR032466">
    <property type="entry name" value="Metal_Hydrolase"/>
</dbReference>
<dbReference type="VEuPathDB" id="GiardiaDB:SS50377_21219"/>
<dbReference type="Pfam" id="PF01026">
    <property type="entry name" value="TatD_DNase"/>
    <property type="match status" value="1"/>
</dbReference>
<dbReference type="Proteomes" id="UP000018208">
    <property type="component" value="Unassembled WGS sequence"/>
</dbReference>
<keyword evidence="3" id="KW-1185">Reference proteome</keyword>
<reference evidence="2" key="2">
    <citation type="submission" date="2020-12" db="EMBL/GenBank/DDBJ databases">
        <title>New Spironucleus salmonicida genome in near-complete chromosomes.</title>
        <authorList>
            <person name="Xu F."/>
            <person name="Kurt Z."/>
            <person name="Jimenez-Gonzalez A."/>
            <person name="Astvaldsson A."/>
            <person name="Andersson J.O."/>
            <person name="Svard S.G."/>
        </authorList>
    </citation>
    <scope>NUCLEOTIDE SEQUENCE</scope>
    <source>
        <strain evidence="2">ATCC 50377</strain>
    </source>
</reference>
<evidence type="ECO:0000313" key="1">
    <source>
        <dbReference type="EMBL" id="EST43992.1"/>
    </source>
</evidence>
<reference evidence="1 2" key="1">
    <citation type="journal article" date="2014" name="PLoS Genet.">
        <title>The Genome of Spironucleus salmonicida Highlights a Fish Pathogen Adapted to Fluctuating Environments.</title>
        <authorList>
            <person name="Xu F."/>
            <person name="Jerlstrom-Hultqvist J."/>
            <person name="Einarsson E."/>
            <person name="Astvaldsson A."/>
            <person name="Svard S.G."/>
            <person name="Andersson J.O."/>
        </authorList>
    </citation>
    <scope>NUCLEOTIDE SEQUENCE</scope>
    <source>
        <strain evidence="2">ATCC 50377</strain>
    </source>
</reference>
<gene>
    <name evidence="1" type="ORF">SS50377_16301</name>
    <name evidence="2" type="ORF">SS50377_21219</name>
</gene>
<dbReference type="EMBL" id="AUWU02000001">
    <property type="protein sequence ID" value="KAH0577865.1"/>
    <property type="molecule type" value="Genomic_DNA"/>
</dbReference>
<dbReference type="EMBL" id="KI546130">
    <property type="protein sequence ID" value="EST43992.1"/>
    <property type="molecule type" value="Genomic_DNA"/>
</dbReference>
<dbReference type="GO" id="GO:0016788">
    <property type="term" value="F:hydrolase activity, acting on ester bonds"/>
    <property type="evidence" value="ECO:0007669"/>
    <property type="project" value="InterPro"/>
</dbReference>
<dbReference type="InterPro" id="IPR001130">
    <property type="entry name" value="TatD-like"/>
</dbReference>
<dbReference type="Gene3D" id="3.20.20.140">
    <property type="entry name" value="Metal-dependent hydrolases"/>
    <property type="match status" value="1"/>
</dbReference>
<protein>
    <submittedName>
        <fullName evidence="1">TatD family deoxyribonuclease</fullName>
    </submittedName>
</protein>
<proteinExistence type="predicted"/>
<sequence length="230" mass="27236">MLDTHVHQVALKEFDKRVALMINSVQQNDIQNIQQHLHSDNTYIGIGHHPINAHSFQQISLLELDIIQQTQTFIGEIGLDLRSHILLKNPIEKQKQVFFEYCRLGFQFKKLISIHLINRSPGCLEYILDVFKQLEFQYGGTFVIFHAFQCSYEQFMRFTRECMSCRFFAGVGYLNCDNKKLLKLDKYLVLETDMFEDSQNWDSLWNQVLPFYSDKIQLNERQIISFLNQE</sequence>